<dbReference type="Pfam" id="PF13581">
    <property type="entry name" value="HATPase_c_2"/>
    <property type="match status" value="1"/>
</dbReference>
<dbReference type="InterPro" id="IPR003594">
    <property type="entry name" value="HATPase_dom"/>
</dbReference>
<dbReference type="EMBL" id="BMNG01000013">
    <property type="protein sequence ID" value="GGO52187.1"/>
    <property type="molecule type" value="Genomic_DNA"/>
</dbReference>
<dbReference type="PANTHER" id="PTHR35526:SF3">
    <property type="entry name" value="ANTI-SIGMA-F FACTOR RSBW"/>
    <property type="match status" value="1"/>
</dbReference>
<dbReference type="Proteomes" id="UP000656881">
    <property type="component" value="Unassembled WGS sequence"/>
</dbReference>
<evidence type="ECO:0000313" key="4">
    <source>
        <dbReference type="Proteomes" id="UP000656881"/>
    </source>
</evidence>
<dbReference type="RefSeq" id="WP_189176114.1">
    <property type="nucleotide sequence ID" value="NZ_BMNG01000013.1"/>
</dbReference>
<proteinExistence type="predicted"/>
<gene>
    <name evidence="3" type="ORF">GCM10012286_56620</name>
</gene>
<dbReference type="InterPro" id="IPR036890">
    <property type="entry name" value="HATPase_C_sf"/>
</dbReference>
<keyword evidence="4" id="KW-1185">Reference proteome</keyword>
<reference evidence="4" key="1">
    <citation type="journal article" date="2019" name="Int. J. Syst. Evol. Microbiol.">
        <title>The Global Catalogue of Microorganisms (GCM) 10K type strain sequencing project: providing services to taxonomists for standard genome sequencing and annotation.</title>
        <authorList>
            <consortium name="The Broad Institute Genomics Platform"/>
            <consortium name="The Broad Institute Genome Sequencing Center for Infectious Disease"/>
            <person name="Wu L."/>
            <person name="Ma J."/>
        </authorList>
    </citation>
    <scope>NUCLEOTIDE SEQUENCE [LARGE SCALE GENOMIC DNA]</scope>
    <source>
        <strain evidence="4">CGMCC 4.7349</strain>
    </source>
</reference>
<evidence type="ECO:0000256" key="1">
    <source>
        <dbReference type="ARBA" id="ARBA00022527"/>
    </source>
</evidence>
<accession>A0ABQ2MIW1</accession>
<comment type="caution">
    <text evidence="3">The sequence shown here is derived from an EMBL/GenBank/DDBJ whole genome shotgun (WGS) entry which is preliminary data.</text>
</comment>
<organism evidence="3 4">
    <name type="scientific">Streptomyces lasiicapitis</name>
    <dbReference type="NCBI Taxonomy" id="1923961"/>
    <lineage>
        <taxon>Bacteria</taxon>
        <taxon>Bacillati</taxon>
        <taxon>Actinomycetota</taxon>
        <taxon>Actinomycetes</taxon>
        <taxon>Kitasatosporales</taxon>
        <taxon>Streptomycetaceae</taxon>
        <taxon>Streptomyces</taxon>
    </lineage>
</organism>
<dbReference type="InterPro" id="IPR050267">
    <property type="entry name" value="Anti-sigma-factor_SerPK"/>
</dbReference>
<keyword evidence="1" id="KW-0723">Serine/threonine-protein kinase</keyword>
<dbReference type="CDD" id="cd16936">
    <property type="entry name" value="HATPase_RsbW-like"/>
    <property type="match status" value="1"/>
</dbReference>
<keyword evidence="1" id="KW-0418">Kinase</keyword>
<evidence type="ECO:0000259" key="2">
    <source>
        <dbReference type="Pfam" id="PF13581"/>
    </source>
</evidence>
<dbReference type="SUPFAM" id="SSF55874">
    <property type="entry name" value="ATPase domain of HSP90 chaperone/DNA topoisomerase II/histidine kinase"/>
    <property type="match status" value="1"/>
</dbReference>
<protein>
    <recommendedName>
        <fullName evidence="2">Histidine kinase/HSP90-like ATPase domain-containing protein</fullName>
    </recommendedName>
</protein>
<evidence type="ECO:0000313" key="3">
    <source>
        <dbReference type="EMBL" id="GGO52187.1"/>
    </source>
</evidence>
<name>A0ABQ2MIW1_9ACTN</name>
<dbReference type="PANTHER" id="PTHR35526">
    <property type="entry name" value="ANTI-SIGMA-F FACTOR RSBW-RELATED"/>
    <property type="match status" value="1"/>
</dbReference>
<keyword evidence="1" id="KW-0808">Transferase</keyword>
<sequence>MIYASEFGGRDPWGRSFAAEPCEVAGLRRAVWMRLTLWGLPEVVEAAQMCVTELTSNVIKHVGAGTPVTLTISMAGTFVRIEMLDPDARALPTLLAPGRDAESGRGMALVDAITDHRWGVIPREASKVVWCELATDLVPSADHTEGPRAARAEGHLALYGAERSGLVSPSGRLGVAVAEETAIDLIADLLHWLQAHGCDPDEALDRAQMHFEAEVEAGS</sequence>
<dbReference type="Gene3D" id="3.30.565.10">
    <property type="entry name" value="Histidine kinase-like ATPase, C-terminal domain"/>
    <property type="match status" value="1"/>
</dbReference>
<feature type="domain" description="Histidine kinase/HSP90-like ATPase" evidence="2">
    <location>
        <begin position="17"/>
        <end position="116"/>
    </location>
</feature>